<evidence type="ECO:0000313" key="2">
    <source>
        <dbReference type="EMBL" id="GAG69805.1"/>
    </source>
</evidence>
<feature type="transmembrane region" description="Helical" evidence="1">
    <location>
        <begin position="92"/>
        <end position="113"/>
    </location>
</feature>
<feature type="transmembrane region" description="Helical" evidence="1">
    <location>
        <begin position="185"/>
        <end position="204"/>
    </location>
</feature>
<organism evidence="2">
    <name type="scientific">marine sediment metagenome</name>
    <dbReference type="NCBI Taxonomy" id="412755"/>
    <lineage>
        <taxon>unclassified sequences</taxon>
        <taxon>metagenomes</taxon>
        <taxon>ecological metagenomes</taxon>
    </lineage>
</organism>
<protein>
    <recommendedName>
        <fullName evidence="3">DUF5009 domain-containing protein</fullName>
    </recommendedName>
</protein>
<evidence type="ECO:0000256" key="1">
    <source>
        <dbReference type="SAM" id="Phobius"/>
    </source>
</evidence>
<feature type="transmembrane region" description="Helical" evidence="1">
    <location>
        <begin position="12"/>
        <end position="30"/>
    </location>
</feature>
<name>X0ZJH2_9ZZZZ</name>
<dbReference type="PANTHER" id="PTHR31061:SF24">
    <property type="entry name" value="LD22376P"/>
    <property type="match status" value="1"/>
</dbReference>
<proteinExistence type="predicted"/>
<keyword evidence="1" id="KW-0812">Transmembrane</keyword>
<feature type="transmembrane region" description="Helical" evidence="1">
    <location>
        <begin position="156"/>
        <end position="178"/>
    </location>
</feature>
<evidence type="ECO:0008006" key="3">
    <source>
        <dbReference type="Google" id="ProtNLM"/>
    </source>
</evidence>
<comment type="caution">
    <text evidence="2">The sequence shown here is derived from an EMBL/GenBank/DDBJ whole genome shotgun (WGS) entry which is preliminary data.</text>
</comment>
<reference evidence="2" key="1">
    <citation type="journal article" date="2014" name="Front. Microbiol.">
        <title>High frequency of phylogenetically diverse reductive dehalogenase-homologous genes in deep subseafloor sedimentary metagenomes.</title>
        <authorList>
            <person name="Kawai M."/>
            <person name="Futagami T."/>
            <person name="Toyoda A."/>
            <person name="Takaki Y."/>
            <person name="Nishi S."/>
            <person name="Hori S."/>
            <person name="Arai W."/>
            <person name="Tsubouchi T."/>
            <person name="Morono Y."/>
            <person name="Uchiyama I."/>
            <person name="Ito T."/>
            <person name="Fujiyama A."/>
            <person name="Inagaki F."/>
            <person name="Takami H."/>
        </authorList>
    </citation>
    <scope>NUCLEOTIDE SEQUENCE</scope>
    <source>
        <strain evidence="2">Expedition CK06-06</strain>
    </source>
</reference>
<feature type="transmembrane region" description="Helical" evidence="1">
    <location>
        <begin position="224"/>
        <end position="242"/>
    </location>
</feature>
<dbReference type="AlphaFoldDB" id="X0ZJH2"/>
<feature type="transmembrane region" description="Helical" evidence="1">
    <location>
        <begin position="37"/>
        <end position="56"/>
    </location>
</feature>
<dbReference type="EMBL" id="BART01005751">
    <property type="protein sequence ID" value="GAG69805.1"/>
    <property type="molecule type" value="Genomic_DNA"/>
</dbReference>
<feature type="transmembrane region" description="Helical" evidence="1">
    <location>
        <begin position="125"/>
        <end position="144"/>
    </location>
</feature>
<gene>
    <name evidence="2" type="ORF">S01H4_13021</name>
</gene>
<keyword evidence="1" id="KW-1133">Transmembrane helix</keyword>
<accession>X0ZJH2</accession>
<sequence length="250" mass="27809">MKFDFENLRCASVLARIGLGYLFAGLIVLNTSVRGQLVWCVGILLGYWGALMWIPVPGIGAGDLSPGNTLADYIDRGLLPGRLYHGVRDPEGIFSTIPAISTALMGALAGHWLRRSDRSGQRKALIVLLAGGLCLAVGQFWNPWFPINKNLWSSSFVLYAGGWSLLFLGIFYLVIDVWGWTRWSFFFVVIGMNAITIYLLGEFIDFRALGEFVFAGSSGSLKKELLPSTGLLLQWLLLYGMYRRKLFLKV</sequence>
<dbReference type="PANTHER" id="PTHR31061">
    <property type="entry name" value="LD22376P"/>
    <property type="match status" value="1"/>
</dbReference>
<keyword evidence="1" id="KW-0472">Membrane</keyword>